<dbReference type="SUPFAM" id="SSF49899">
    <property type="entry name" value="Concanavalin A-like lectins/glucanases"/>
    <property type="match status" value="1"/>
</dbReference>
<dbReference type="EMBL" id="KQ964247">
    <property type="protein sequence ID" value="KXJ94540.1"/>
    <property type="molecule type" value="Genomic_DNA"/>
</dbReference>
<feature type="region of interest" description="Disordered" evidence="1">
    <location>
        <begin position="26"/>
        <end position="54"/>
    </location>
</feature>
<dbReference type="PANTHER" id="PTHR38121:SF4">
    <property type="entry name" value="GH16 DOMAIN-CONTAINING PROTEIN-RELATED"/>
    <property type="match status" value="1"/>
</dbReference>
<sequence length="429" mass="47050">MVQTTPSQPHLITIDPVRPCSTLGFKDSLDTQDDKDNTVAPFTSNPPQPKPTHMGVISASRAIVALLYVSLASAQVTYQQVSDDKCNCYLTNGTDASYYSKHKFYDFRSLSQYAGVPKAITTVQGNAASDVTSDFFNSDGFTKAWEIQNWNNSVRLKSGQVDATVLFVNSPNNIFIERNKDPKPASDTYMTMRTARSASFQSGAEIESKIMDYHYLSVRMFARTVGSPGAITAMFTYKGAEKITDVQESDLEIRTMDPPQSVQYTNQPAYTPGGGSIPQATRNITLPRGLTYRDWAVWRLDWTPTTTTHTVNGEQVASLAFQNPRDPLQVFFNSWSDGGSWSGVMEVGDEAFLQIQWIELVYNERGDALASRATNGDPQCRNVCSIDESPTVGAAVLIKSSAWSVQSGVLHKTALAAVSAAFVVLLTCT</sequence>
<evidence type="ECO:0000313" key="4">
    <source>
        <dbReference type="Proteomes" id="UP000070501"/>
    </source>
</evidence>
<dbReference type="AlphaFoldDB" id="A0A136JBK5"/>
<dbReference type="GO" id="GO:0030246">
    <property type="term" value="F:carbohydrate binding"/>
    <property type="evidence" value="ECO:0007669"/>
    <property type="project" value="UniProtKB-KW"/>
</dbReference>
<feature type="domain" description="GH16" evidence="2">
    <location>
        <begin position="71"/>
        <end position="366"/>
    </location>
</feature>
<feature type="compositionally biased region" description="Basic and acidic residues" evidence="1">
    <location>
        <begin position="27"/>
        <end position="37"/>
    </location>
</feature>
<dbReference type="CDD" id="cd00413">
    <property type="entry name" value="Glyco_hydrolase_16"/>
    <property type="match status" value="1"/>
</dbReference>
<dbReference type="STRING" id="196109.A0A136JBK5"/>
<dbReference type="Gene3D" id="2.60.120.200">
    <property type="match status" value="1"/>
</dbReference>
<dbReference type="Proteomes" id="UP000070501">
    <property type="component" value="Unassembled WGS sequence"/>
</dbReference>
<evidence type="ECO:0000313" key="3">
    <source>
        <dbReference type="EMBL" id="KXJ94540.1"/>
    </source>
</evidence>
<dbReference type="InterPro" id="IPR000757">
    <property type="entry name" value="Beta-glucanase-like"/>
</dbReference>
<dbReference type="InterPro" id="IPR013320">
    <property type="entry name" value="ConA-like_dom_sf"/>
</dbReference>
<name>A0A136JBK5_9PEZI</name>
<evidence type="ECO:0000256" key="1">
    <source>
        <dbReference type="SAM" id="MobiDB-lite"/>
    </source>
</evidence>
<dbReference type="GO" id="GO:0004553">
    <property type="term" value="F:hydrolase activity, hydrolyzing O-glycosyl compounds"/>
    <property type="evidence" value="ECO:0007669"/>
    <property type="project" value="InterPro"/>
</dbReference>
<accession>A0A136JBK5</accession>
<dbReference type="PANTHER" id="PTHR38121">
    <property type="entry name" value="GH16 DOMAIN-CONTAINING PROTEIN"/>
    <property type="match status" value="1"/>
</dbReference>
<dbReference type="Pfam" id="PF00722">
    <property type="entry name" value="Glyco_hydro_16"/>
    <property type="match status" value="1"/>
</dbReference>
<protein>
    <submittedName>
        <fullName evidence="3">Concanavalin A-like lectin/glucanase domain-containing protein</fullName>
    </submittedName>
</protein>
<keyword evidence="3" id="KW-0430">Lectin</keyword>
<dbReference type="GO" id="GO:0005975">
    <property type="term" value="P:carbohydrate metabolic process"/>
    <property type="evidence" value="ECO:0007669"/>
    <property type="project" value="InterPro"/>
</dbReference>
<reference evidence="4" key="1">
    <citation type="submission" date="2016-02" db="EMBL/GenBank/DDBJ databases">
        <title>Draft genome sequence of Microdochium bolleyi, a fungal endophyte of beachgrass.</title>
        <authorList>
            <consortium name="DOE Joint Genome Institute"/>
            <person name="David A.S."/>
            <person name="May G."/>
            <person name="Haridas S."/>
            <person name="Lim J."/>
            <person name="Wang M."/>
            <person name="Labutti K."/>
            <person name="Lipzen A."/>
            <person name="Barry K."/>
            <person name="Grigoriev I.V."/>
        </authorList>
    </citation>
    <scope>NUCLEOTIDE SEQUENCE [LARGE SCALE GENOMIC DNA]</scope>
    <source>
        <strain evidence="4">J235TASD1</strain>
    </source>
</reference>
<proteinExistence type="predicted"/>
<dbReference type="OrthoDB" id="4388755at2759"/>
<organism evidence="3 4">
    <name type="scientific">Microdochium bolleyi</name>
    <dbReference type="NCBI Taxonomy" id="196109"/>
    <lineage>
        <taxon>Eukaryota</taxon>
        <taxon>Fungi</taxon>
        <taxon>Dikarya</taxon>
        <taxon>Ascomycota</taxon>
        <taxon>Pezizomycotina</taxon>
        <taxon>Sordariomycetes</taxon>
        <taxon>Xylariomycetidae</taxon>
        <taxon>Xylariales</taxon>
        <taxon>Microdochiaceae</taxon>
        <taxon>Microdochium</taxon>
    </lineage>
</organism>
<evidence type="ECO:0000259" key="2">
    <source>
        <dbReference type="PROSITE" id="PS51762"/>
    </source>
</evidence>
<dbReference type="PROSITE" id="PS51762">
    <property type="entry name" value="GH16_2"/>
    <property type="match status" value="1"/>
</dbReference>
<keyword evidence="4" id="KW-1185">Reference proteome</keyword>
<dbReference type="InParanoid" id="A0A136JBK5"/>
<gene>
    <name evidence="3" type="ORF">Micbo1qcDRAFT_159730</name>
</gene>